<accession>M0HDZ4</accession>
<keyword evidence="3" id="KW-1185">Reference proteome</keyword>
<feature type="region of interest" description="Disordered" evidence="1">
    <location>
        <begin position="27"/>
        <end position="63"/>
    </location>
</feature>
<gene>
    <name evidence="2" type="ORF">C453_16558</name>
</gene>
<dbReference type="OrthoDB" id="307297at2157"/>
<dbReference type="STRING" id="1230453.C453_16558"/>
<dbReference type="Proteomes" id="UP000011612">
    <property type="component" value="Unassembled WGS sequence"/>
</dbReference>
<proteinExistence type="predicted"/>
<evidence type="ECO:0000313" key="3">
    <source>
        <dbReference type="Proteomes" id="UP000011612"/>
    </source>
</evidence>
<dbReference type="AlphaFoldDB" id="M0HDZ4"/>
<feature type="compositionally biased region" description="Basic and acidic residues" evidence="1">
    <location>
        <begin position="42"/>
        <end position="56"/>
    </location>
</feature>
<evidence type="ECO:0000313" key="2">
    <source>
        <dbReference type="EMBL" id="ELZ82715.1"/>
    </source>
</evidence>
<protein>
    <submittedName>
        <fullName evidence="2">Uncharacterized protein</fullName>
    </submittedName>
</protein>
<organism evidence="2 3">
    <name type="scientific">Haloferax elongans ATCC BAA-1513</name>
    <dbReference type="NCBI Taxonomy" id="1230453"/>
    <lineage>
        <taxon>Archaea</taxon>
        <taxon>Methanobacteriati</taxon>
        <taxon>Methanobacteriota</taxon>
        <taxon>Stenosarchaea group</taxon>
        <taxon>Halobacteria</taxon>
        <taxon>Halobacteriales</taxon>
        <taxon>Haloferacaceae</taxon>
        <taxon>Haloferax</taxon>
    </lineage>
</organism>
<sequence length="209" mass="23402">MRSKTLLGALLALLVVTGGVVGLAAAQEGTTDTPQTDTAQTDDQRPTDRQTDDRPAEPPADAPLSEFLDRLNLTDDQRTAIEDEVTEMRADGASAHAIRLVAHGRLHQFGVTDTELRDARFDHRLDNKLDRLQNRYNLSDREVETVRDAVEDARADGSNPGELREVALDTLEELGYDVSDLRERWNEHSAKHWHRHHRGHGHGHGHGHR</sequence>
<dbReference type="RefSeq" id="WP_008326146.1">
    <property type="nucleotide sequence ID" value="NZ_AOLK01000022.1"/>
</dbReference>
<name>M0HDZ4_HALEO</name>
<reference evidence="2 3" key="1">
    <citation type="journal article" date="2014" name="PLoS Genet.">
        <title>Phylogenetically driven sequencing of extremely halophilic archaea reveals strategies for static and dynamic osmo-response.</title>
        <authorList>
            <person name="Becker E.A."/>
            <person name="Seitzer P.M."/>
            <person name="Tritt A."/>
            <person name="Larsen D."/>
            <person name="Krusor M."/>
            <person name="Yao A.I."/>
            <person name="Wu D."/>
            <person name="Madern D."/>
            <person name="Eisen J.A."/>
            <person name="Darling A.E."/>
            <person name="Facciotti M.T."/>
        </authorList>
    </citation>
    <scope>NUCLEOTIDE SEQUENCE [LARGE SCALE GENOMIC DNA]</scope>
    <source>
        <strain evidence="2 3">ATCC BAA-1513</strain>
    </source>
</reference>
<dbReference type="EMBL" id="AOLK01000022">
    <property type="protein sequence ID" value="ELZ82715.1"/>
    <property type="molecule type" value="Genomic_DNA"/>
</dbReference>
<evidence type="ECO:0000256" key="1">
    <source>
        <dbReference type="SAM" id="MobiDB-lite"/>
    </source>
</evidence>
<comment type="caution">
    <text evidence="2">The sequence shown here is derived from an EMBL/GenBank/DDBJ whole genome shotgun (WGS) entry which is preliminary data.</text>
</comment>
<feature type="compositionally biased region" description="Low complexity" evidence="1">
    <location>
        <begin position="27"/>
        <end position="41"/>
    </location>
</feature>
<dbReference type="PATRIC" id="fig|1230453.4.peg.3301"/>